<evidence type="ECO:0000313" key="1">
    <source>
        <dbReference type="EMBL" id="DAZ90765.1"/>
    </source>
</evidence>
<accession>A0A9N7AB38</accession>
<reference evidence="1" key="1">
    <citation type="journal article" date="2022" name="bioRxiv">
        <title>Unlocking the hidden genetic diversity of varicosaviruses, the neglected plant rhabdoviruses.</title>
        <authorList>
            <person name="Bejerman N."/>
            <person name="Dietzgen R.G."/>
            <person name="Debat H."/>
        </authorList>
    </citation>
    <scope>NUCLEOTIDE SEQUENCE</scope>
</reference>
<proteinExistence type="predicted"/>
<dbReference type="EMBL" id="BK061789">
    <property type="protein sequence ID" value="DAZ90765.1"/>
    <property type="molecule type" value="Viral_cRNA"/>
</dbReference>
<organism evidence="1">
    <name type="scientific">Ophrys virus 1</name>
    <dbReference type="NCBI Taxonomy" id="2977977"/>
    <lineage>
        <taxon>Viruses</taxon>
        <taxon>Riboviria</taxon>
        <taxon>Orthornavirae</taxon>
        <taxon>Negarnaviricota</taxon>
        <taxon>Haploviricotina</taxon>
        <taxon>Monjiviricetes</taxon>
        <taxon>Mononegavirales</taxon>
        <taxon>Rhabdoviridae</taxon>
    </lineage>
</organism>
<sequence length="293" mass="32898">MSEIGDIMFKSSRGIIQTDVHDGDKYVLDVNAPLHVPKEKITFTQKWNWTPRGNEGAISLGSLSLFDRFKTLRWNQGTIVDAELHIVFLPHLPVEIYHKRTVNIILRFNGTEDGDESVLAVASFPISLHTHVIFYPGHSFSLKRGGCYPWSLELSTDADIRKDYVTADIILQLRAYNTPLSQYSEKKGAHIISLVPLTESPTGVILTRPRQGGEWKTSKIKFGFRKQRDLEVLKAIQEAKIDVEALQTIGVIREVMSAVYGILNKQKEISAEDRNGMIAASTLAIVKKNGKVK</sequence>
<protein>
    <submittedName>
        <fullName evidence="1">Protein 3</fullName>
    </submittedName>
</protein>
<name>A0A9N7AB38_9RHAB</name>